<proteinExistence type="predicted"/>
<evidence type="ECO:0000313" key="1">
    <source>
        <dbReference type="EMBL" id="CAH8367335.1"/>
    </source>
</evidence>
<comment type="caution">
    <text evidence="1">The sequence shown here is derived from an EMBL/GenBank/DDBJ whole genome shotgun (WGS) entry which is preliminary data.</text>
</comment>
<organism evidence="1 2">
    <name type="scientific">Eruca vesicaria subsp. sativa</name>
    <name type="common">Garden rocket</name>
    <name type="synonym">Eruca sativa</name>
    <dbReference type="NCBI Taxonomy" id="29727"/>
    <lineage>
        <taxon>Eukaryota</taxon>
        <taxon>Viridiplantae</taxon>
        <taxon>Streptophyta</taxon>
        <taxon>Embryophyta</taxon>
        <taxon>Tracheophyta</taxon>
        <taxon>Spermatophyta</taxon>
        <taxon>Magnoliopsida</taxon>
        <taxon>eudicotyledons</taxon>
        <taxon>Gunneridae</taxon>
        <taxon>Pentapetalae</taxon>
        <taxon>rosids</taxon>
        <taxon>malvids</taxon>
        <taxon>Brassicales</taxon>
        <taxon>Brassicaceae</taxon>
        <taxon>Brassiceae</taxon>
        <taxon>Eruca</taxon>
    </lineage>
</organism>
<dbReference type="Proteomes" id="UP001642260">
    <property type="component" value="Unassembled WGS sequence"/>
</dbReference>
<reference evidence="1 2" key="1">
    <citation type="submission" date="2022-03" db="EMBL/GenBank/DDBJ databases">
        <authorList>
            <person name="Macdonald S."/>
            <person name="Ahmed S."/>
            <person name="Newling K."/>
        </authorList>
    </citation>
    <scope>NUCLEOTIDE SEQUENCE [LARGE SCALE GENOMIC DNA]</scope>
</reference>
<accession>A0ABC8L5V9</accession>
<sequence length="94" mass="10791">MKIMPFKTESERDVWKSNKCFESSKLRKDSLKGLKNIEVITSPPDEQSTAVGRSTKLYFASSSMFSGRTSRDLSCCSLNRRNYGDMEEEESTYK</sequence>
<name>A0ABC8L5V9_ERUVS</name>
<dbReference type="EMBL" id="CAKOAT010402932">
    <property type="protein sequence ID" value="CAH8367335.1"/>
    <property type="molecule type" value="Genomic_DNA"/>
</dbReference>
<protein>
    <submittedName>
        <fullName evidence="1">Uncharacterized protein</fullName>
    </submittedName>
</protein>
<keyword evidence="2" id="KW-1185">Reference proteome</keyword>
<gene>
    <name evidence="1" type="ORF">ERUC_LOCUS30791</name>
</gene>
<evidence type="ECO:0000313" key="2">
    <source>
        <dbReference type="Proteomes" id="UP001642260"/>
    </source>
</evidence>
<dbReference type="AlphaFoldDB" id="A0ABC8L5V9"/>